<dbReference type="InterPro" id="IPR025420">
    <property type="entry name" value="DUF4143"/>
</dbReference>
<dbReference type="Pfam" id="PF13173">
    <property type="entry name" value="AAA_14"/>
    <property type="match status" value="1"/>
</dbReference>
<proteinExistence type="predicted"/>
<protein>
    <submittedName>
        <fullName evidence="3">ATP-binding protein</fullName>
    </submittedName>
</protein>
<keyword evidence="3" id="KW-0067">ATP-binding</keyword>
<dbReference type="SUPFAM" id="SSF52540">
    <property type="entry name" value="P-loop containing nucleoside triphosphate hydrolases"/>
    <property type="match status" value="1"/>
</dbReference>
<dbReference type="InterPro" id="IPR027417">
    <property type="entry name" value="P-loop_NTPase"/>
</dbReference>
<dbReference type="GO" id="GO:0005524">
    <property type="term" value="F:ATP binding"/>
    <property type="evidence" value="ECO:0007669"/>
    <property type="project" value="UniProtKB-KW"/>
</dbReference>
<accession>A0A8E7B353</accession>
<keyword evidence="4" id="KW-1185">Reference proteome</keyword>
<feature type="domain" description="DUF4143" evidence="2">
    <location>
        <begin position="206"/>
        <end position="353"/>
    </location>
</feature>
<dbReference type="InterPro" id="IPR041682">
    <property type="entry name" value="AAA_14"/>
</dbReference>
<feature type="domain" description="AAA" evidence="1">
    <location>
        <begin position="36"/>
        <end position="156"/>
    </location>
</feature>
<dbReference type="PANTHER" id="PTHR33295:SF18">
    <property type="entry name" value="AAA+ ATPASE DOMAIN-CONTAINING PROTEIN"/>
    <property type="match status" value="1"/>
</dbReference>
<reference evidence="3 4" key="1">
    <citation type="submission" date="2021-05" db="EMBL/GenBank/DDBJ databases">
        <title>A novel Methanospirillum isolate from a pyrite-forming mixed culture.</title>
        <authorList>
            <person name="Bunk B."/>
            <person name="Sproer C."/>
            <person name="Spring S."/>
            <person name="Pester M."/>
        </authorList>
    </citation>
    <scope>NUCLEOTIDE SEQUENCE [LARGE SCALE GENOMIC DNA]</scope>
    <source>
        <strain evidence="3 4">J.3.6.1-F.2.7.3</strain>
    </source>
</reference>
<dbReference type="EMBL" id="CP075546">
    <property type="protein sequence ID" value="QVV90221.1"/>
    <property type="molecule type" value="Genomic_DNA"/>
</dbReference>
<name>A0A8E7B353_9EURY</name>
<evidence type="ECO:0000313" key="4">
    <source>
        <dbReference type="Proteomes" id="UP000680656"/>
    </source>
</evidence>
<dbReference type="AlphaFoldDB" id="A0A8E7B353"/>
<evidence type="ECO:0000259" key="2">
    <source>
        <dbReference type="Pfam" id="PF13635"/>
    </source>
</evidence>
<dbReference type="Pfam" id="PF13635">
    <property type="entry name" value="DUF4143"/>
    <property type="match status" value="1"/>
</dbReference>
<evidence type="ECO:0000259" key="1">
    <source>
        <dbReference type="Pfam" id="PF13173"/>
    </source>
</evidence>
<sequence length="421" mass="48669">MSCLDRLYLQQREMQNKVQIPYIYRTISHPEDIGNLITVITGPRRAGKSTAALCQIIKGIPAAYINFDDEILASVTDFLILESALRQVYGDYKILMLDEIQNLPKWELIVNRLQRQGVRIVITGSNAHLLSSELATHLTGRYIPIWILPFSFSEFMATKTDTKLISSEYPEFLNQYIETGGYPEIVLKKTDRDSYLNTLIQAVLFKDIIRRYHIRSPQAIEDLSLYLVSNPASEYSYANLGELTKMSTNTVKKYLQYLHQSFLFFSIPRFSWKAREQISSNKKIYVIDTGFYSARSIRHSLQIGKMYENLTAIHLYRQELSGMCRISYWKSQQGEEVDFVIQSGPDIKSLIQVSFDISNPKTFQREIRALLKASKELGCNRLVLITESEERTIQAEWYGIKRMIQVVPLYKILLGMINAFD</sequence>
<evidence type="ECO:0000313" key="3">
    <source>
        <dbReference type="EMBL" id="QVV90221.1"/>
    </source>
</evidence>
<dbReference type="KEGG" id="mrtj:KHC33_06980"/>
<dbReference type="Proteomes" id="UP000680656">
    <property type="component" value="Chromosome"/>
</dbReference>
<dbReference type="PANTHER" id="PTHR33295">
    <property type="entry name" value="ATPASE"/>
    <property type="match status" value="1"/>
</dbReference>
<gene>
    <name evidence="3" type="ORF">KHC33_06980</name>
</gene>
<keyword evidence="3" id="KW-0547">Nucleotide-binding</keyword>
<organism evidence="3 4">
    <name type="scientific">Methanospirillum purgamenti</name>
    <dbReference type="NCBI Taxonomy" id="2834276"/>
    <lineage>
        <taxon>Archaea</taxon>
        <taxon>Methanobacteriati</taxon>
        <taxon>Methanobacteriota</taxon>
        <taxon>Stenosarchaea group</taxon>
        <taxon>Methanomicrobia</taxon>
        <taxon>Methanomicrobiales</taxon>
        <taxon>Methanospirillaceae</taxon>
        <taxon>Methanospirillum</taxon>
    </lineage>
</organism>